<dbReference type="KEGG" id="cag:Cagg_3289"/>
<protein>
    <submittedName>
        <fullName evidence="2">Uncharacterized protein</fullName>
    </submittedName>
</protein>
<dbReference type="EMBL" id="CP001337">
    <property type="protein sequence ID" value="ACL26141.1"/>
    <property type="molecule type" value="Genomic_DNA"/>
</dbReference>
<evidence type="ECO:0000313" key="2">
    <source>
        <dbReference type="EMBL" id="ACL26141.1"/>
    </source>
</evidence>
<evidence type="ECO:0000313" key="3">
    <source>
        <dbReference type="Proteomes" id="UP000002508"/>
    </source>
</evidence>
<dbReference type="AlphaFoldDB" id="B8G887"/>
<dbReference type="HOGENOM" id="CLU_1286914_0_0_0"/>
<keyword evidence="3" id="KW-1185">Reference proteome</keyword>
<reference evidence="2" key="1">
    <citation type="submission" date="2008-12" db="EMBL/GenBank/DDBJ databases">
        <title>Complete sequence of Chloroflexus aggregans DSM 9485.</title>
        <authorList>
            <consortium name="US DOE Joint Genome Institute"/>
            <person name="Lucas S."/>
            <person name="Copeland A."/>
            <person name="Lapidus A."/>
            <person name="Glavina del Rio T."/>
            <person name="Dalin E."/>
            <person name="Tice H."/>
            <person name="Pitluck S."/>
            <person name="Foster B."/>
            <person name="Larimer F."/>
            <person name="Land M."/>
            <person name="Hauser L."/>
            <person name="Kyrpides N."/>
            <person name="Mikhailova N."/>
            <person name="Bryant D."/>
            <person name="Richardson P."/>
        </authorList>
    </citation>
    <scope>NUCLEOTIDE SEQUENCE</scope>
    <source>
        <strain evidence="2">DSM 9485</strain>
    </source>
</reference>
<organism evidence="2 3">
    <name type="scientific">Chloroflexus aggregans (strain MD-66 / DSM 9485)</name>
    <dbReference type="NCBI Taxonomy" id="326427"/>
    <lineage>
        <taxon>Bacteria</taxon>
        <taxon>Bacillati</taxon>
        <taxon>Chloroflexota</taxon>
        <taxon>Chloroflexia</taxon>
        <taxon>Chloroflexales</taxon>
        <taxon>Chloroflexineae</taxon>
        <taxon>Chloroflexaceae</taxon>
        <taxon>Chloroflexus</taxon>
    </lineage>
</organism>
<dbReference type="Proteomes" id="UP000002508">
    <property type="component" value="Chromosome"/>
</dbReference>
<proteinExistence type="predicted"/>
<sequence>MVPGTNPTLATHSAELWTLASTMYCYDNGNPTYVKTYLHANTEVIKSHMYLPVVMRDYPPMKDKTGIHLGNRSTDWGSSMLNAIDGSKAAAVGVTVSTACSTPTTGAPRNSANVAGAGSGICLCDVLSIPRPNGTGETIISSMQSNSNPSNTPPHPQSCPAHPARAGAPPRLRCYECWPRPRSCGERCAGRARAPRQRSHWHPAPLRCRLDGAR</sequence>
<name>B8G887_CHLAD</name>
<gene>
    <name evidence="2" type="ordered locus">Cagg_3289</name>
</gene>
<feature type="region of interest" description="Disordered" evidence="1">
    <location>
        <begin position="135"/>
        <end position="164"/>
    </location>
</feature>
<feature type="compositionally biased region" description="Low complexity" evidence="1">
    <location>
        <begin position="141"/>
        <end position="150"/>
    </location>
</feature>
<accession>B8G887</accession>
<evidence type="ECO:0000256" key="1">
    <source>
        <dbReference type="SAM" id="MobiDB-lite"/>
    </source>
</evidence>
<dbReference type="STRING" id="326427.Cagg_3289"/>